<reference evidence="4" key="3">
    <citation type="journal article" date="2019" name="Microbiol. Resour. Announc.">
        <title>Genome Sequence of Metarhizium rileyi, a Microbial Control Agent for Lepidoptera.</title>
        <authorList>
            <person name="Binneck E."/>
            <person name="Lastra C.C.L."/>
            <person name="Sosa-Gomez D.R."/>
        </authorList>
    </citation>
    <scope>NUCLEOTIDE SEQUENCE</scope>
    <source>
        <strain evidence="4">Cep018-CH2</strain>
    </source>
</reference>
<dbReference type="Proteomes" id="UP000317257">
    <property type="component" value="Unassembled WGS sequence"/>
</dbReference>
<accession>A0A5C6G3L4</accession>
<evidence type="ECO:0000313" key="6">
    <source>
        <dbReference type="Proteomes" id="UP000317257"/>
    </source>
</evidence>
<organism evidence="3 5">
    <name type="scientific">Metarhizium rileyi (strain RCEF 4871)</name>
    <name type="common">Nomuraea rileyi</name>
    <dbReference type="NCBI Taxonomy" id="1649241"/>
    <lineage>
        <taxon>Eukaryota</taxon>
        <taxon>Fungi</taxon>
        <taxon>Dikarya</taxon>
        <taxon>Ascomycota</taxon>
        <taxon>Pezizomycotina</taxon>
        <taxon>Sordariomycetes</taxon>
        <taxon>Hypocreomycetidae</taxon>
        <taxon>Hypocreales</taxon>
        <taxon>Clavicipitaceae</taxon>
        <taxon>Metarhizium</taxon>
    </lineage>
</organism>
<dbReference type="Gene3D" id="3.50.50.60">
    <property type="entry name" value="FAD/NAD(P)-binding domain"/>
    <property type="match status" value="1"/>
</dbReference>
<dbReference type="OMA" id="LEHSHVW"/>
<dbReference type="InterPro" id="IPR006076">
    <property type="entry name" value="FAD-dep_OxRdtase"/>
</dbReference>
<dbReference type="Proteomes" id="UP000243498">
    <property type="component" value="Unassembled WGS sequence"/>
</dbReference>
<dbReference type="SUPFAM" id="SSF51905">
    <property type="entry name" value="FAD/NAD(P)-binding domain"/>
    <property type="match status" value="1"/>
</dbReference>
<evidence type="ECO:0000313" key="4">
    <source>
        <dbReference type="EMBL" id="TWU72422.1"/>
    </source>
</evidence>
<feature type="compositionally biased region" description="Polar residues" evidence="1">
    <location>
        <begin position="12"/>
        <end position="21"/>
    </location>
</feature>
<evidence type="ECO:0000313" key="3">
    <source>
        <dbReference type="EMBL" id="OAA42258.1"/>
    </source>
</evidence>
<dbReference type="Gene3D" id="3.30.9.10">
    <property type="entry name" value="D-Amino Acid Oxidase, subunit A, domain 2"/>
    <property type="match status" value="1"/>
</dbReference>
<dbReference type="OrthoDB" id="429143at2759"/>
<protein>
    <submittedName>
        <fullName evidence="3">FAD dependent oxidoreductase</fullName>
    </submittedName>
</protein>
<dbReference type="PANTHER" id="PTHR13847">
    <property type="entry name" value="SARCOSINE DEHYDROGENASE-RELATED"/>
    <property type="match status" value="1"/>
</dbReference>
<sequence>MTGFTLKKGQSGLPTPDSTRSYWHQAPSTILLGHRTTEKLPPTADVIVIGSGITGAFAARELVHERRGVLLLEAREACWGATGRNGGHCQPMVYASKPTIARFELETYDFIRDLIARNNIACDWHTVGGVHGIFDKNVLEAVEQIMERLKTDHPDLAEKAILVKDDQGLNTLRVPQAYAAVYQPIAAKLWPYKLVAWVLERLLKDFPDTFNLQTKTPVEHLQHSEDGWIVHTSRGQVAAQHVLLASNAYTSFLLPKMTGIITPVRSQLVGLKPPTGDIPLEHTHVWARGRNDDYLIQRNDDGILIFGGERYAASGAEEGIWDDNDVNAQVGRNLRHELGRSLKLRAPGQEERTELDAQYEWTGITGYVNDGHPWVGSVPTEFGGRKDSKGYGRLWISAGYSGHGMTAAARCGVRVAEMILGKKASFEMPKEFEASEERAERVRQLDGWRNMAFVDKLRALLEE</sequence>
<evidence type="ECO:0000259" key="2">
    <source>
        <dbReference type="Pfam" id="PF01266"/>
    </source>
</evidence>
<dbReference type="PANTHER" id="PTHR13847:SF129">
    <property type="entry name" value="FAD DEPENDENT OXIDOREDUCTASE"/>
    <property type="match status" value="1"/>
</dbReference>
<accession>A0A162JC43</accession>
<dbReference type="InterPro" id="IPR036188">
    <property type="entry name" value="FAD/NAD-bd_sf"/>
</dbReference>
<dbReference type="EMBL" id="AZHC01000014">
    <property type="protein sequence ID" value="OAA42258.1"/>
    <property type="molecule type" value="Genomic_DNA"/>
</dbReference>
<dbReference type="Pfam" id="PF01266">
    <property type="entry name" value="DAO"/>
    <property type="match status" value="1"/>
</dbReference>
<reference evidence="3 5" key="1">
    <citation type="journal article" date="2016" name="Genome Biol. Evol.">
        <title>Divergent and convergent evolution of fungal pathogenicity.</title>
        <authorList>
            <person name="Shang Y."/>
            <person name="Xiao G."/>
            <person name="Zheng P."/>
            <person name="Cen K."/>
            <person name="Zhan S."/>
            <person name="Wang C."/>
        </authorList>
    </citation>
    <scope>NUCLEOTIDE SEQUENCE [LARGE SCALE GENOMIC DNA]</scope>
    <source>
        <strain evidence="3 5">RCEF 4871</strain>
    </source>
</reference>
<reference evidence="6" key="2">
    <citation type="submission" date="2018-12" db="EMBL/GenBank/DDBJ databases">
        <title>The complete genome of Metarhizium rileyi, a key fungal pathogen of Lepidoptera.</title>
        <authorList>
            <person name="Binneck E."/>
            <person name="Lastra C.C.L."/>
            <person name="Sosa-Gomez D.R."/>
        </authorList>
    </citation>
    <scope>NUCLEOTIDE SEQUENCE [LARGE SCALE GENOMIC DNA]</scope>
    <source>
        <strain evidence="6">Cep018-CH2</strain>
    </source>
</reference>
<dbReference type="STRING" id="1081105.A0A162JC43"/>
<dbReference type="EMBL" id="SBHS01000028">
    <property type="protein sequence ID" value="TWU72422.1"/>
    <property type="molecule type" value="Genomic_DNA"/>
</dbReference>
<evidence type="ECO:0000256" key="1">
    <source>
        <dbReference type="SAM" id="MobiDB-lite"/>
    </source>
</evidence>
<dbReference type="AlphaFoldDB" id="A0A162JC43"/>
<evidence type="ECO:0000313" key="5">
    <source>
        <dbReference type="Proteomes" id="UP000243498"/>
    </source>
</evidence>
<keyword evidence="5" id="KW-1185">Reference proteome</keyword>
<gene>
    <name evidence="4" type="ORF">ED733_002812</name>
    <name evidence="3" type="ORF">NOR_05107</name>
</gene>
<feature type="domain" description="FAD dependent oxidoreductase" evidence="2">
    <location>
        <begin position="45"/>
        <end position="418"/>
    </location>
</feature>
<name>A0A162JC43_METRR</name>
<dbReference type="GO" id="GO:0005737">
    <property type="term" value="C:cytoplasm"/>
    <property type="evidence" value="ECO:0007669"/>
    <property type="project" value="TreeGrafter"/>
</dbReference>
<feature type="region of interest" description="Disordered" evidence="1">
    <location>
        <begin position="1"/>
        <end position="21"/>
    </location>
</feature>
<proteinExistence type="predicted"/>
<comment type="caution">
    <text evidence="3">The sequence shown here is derived from an EMBL/GenBank/DDBJ whole genome shotgun (WGS) entry which is preliminary data.</text>
</comment>